<evidence type="ECO:0000313" key="2">
    <source>
        <dbReference type="EMBL" id="KAK9821341.1"/>
    </source>
</evidence>
<gene>
    <name evidence="2" type="ORF">WJX81_008321</name>
</gene>
<sequence>MTLEGNGAAFKFAWIDPSSPEVRKRPTLGFTSAGDSPAGFSFVDLNADEVRREFKGVAPAHEDPPQASEAQGGVPAATAEMERMALAPVQLEGPPTPAAVAVVQTEVVAAVALPAAAPAAQPGPSKRFAWIDEDADEVKALRERQRQQRERQLELLTADKA</sequence>
<keyword evidence="3" id="KW-1185">Reference proteome</keyword>
<evidence type="ECO:0000256" key="1">
    <source>
        <dbReference type="SAM" id="MobiDB-lite"/>
    </source>
</evidence>
<protein>
    <submittedName>
        <fullName evidence="2">Uncharacterized protein</fullName>
    </submittedName>
</protein>
<dbReference type="Proteomes" id="UP001445335">
    <property type="component" value="Unassembled WGS sequence"/>
</dbReference>
<accession>A0AAW1QIV4</accession>
<comment type="caution">
    <text evidence="2">The sequence shown here is derived from an EMBL/GenBank/DDBJ whole genome shotgun (WGS) entry which is preliminary data.</text>
</comment>
<evidence type="ECO:0000313" key="3">
    <source>
        <dbReference type="Proteomes" id="UP001445335"/>
    </source>
</evidence>
<dbReference type="AlphaFoldDB" id="A0AAW1QIV4"/>
<proteinExistence type="predicted"/>
<name>A0AAW1QIV4_9CHLO</name>
<reference evidence="2 3" key="1">
    <citation type="journal article" date="2024" name="Nat. Commun.">
        <title>Phylogenomics reveals the evolutionary origins of lichenization in chlorophyte algae.</title>
        <authorList>
            <person name="Puginier C."/>
            <person name="Libourel C."/>
            <person name="Otte J."/>
            <person name="Skaloud P."/>
            <person name="Haon M."/>
            <person name="Grisel S."/>
            <person name="Petersen M."/>
            <person name="Berrin J.G."/>
            <person name="Delaux P.M."/>
            <person name="Dal Grande F."/>
            <person name="Keller J."/>
        </authorList>
    </citation>
    <scope>NUCLEOTIDE SEQUENCE [LARGE SCALE GENOMIC DNA]</scope>
    <source>
        <strain evidence="2 3">SAG 245.80</strain>
    </source>
</reference>
<organism evidence="2 3">
    <name type="scientific">Elliptochloris bilobata</name>
    <dbReference type="NCBI Taxonomy" id="381761"/>
    <lineage>
        <taxon>Eukaryota</taxon>
        <taxon>Viridiplantae</taxon>
        <taxon>Chlorophyta</taxon>
        <taxon>core chlorophytes</taxon>
        <taxon>Trebouxiophyceae</taxon>
        <taxon>Trebouxiophyceae incertae sedis</taxon>
        <taxon>Elliptochloris clade</taxon>
        <taxon>Elliptochloris</taxon>
    </lineage>
</organism>
<feature type="region of interest" description="Disordered" evidence="1">
    <location>
        <begin position="57"/>
        <end position="78"/>
    </location>
</feature>
<dbReference type="EMBL" id="JALJOU010000103">
    <property type="protein sequence ID" value="KAK9821341.1"/>
    <property type="molecule type" value="Genomic_DNA"/>
</dbReference>